<sequence>MKNSHSHIAALVVLLGLLFTGLAGRAQVLGTPFPGTPTSATIRPDTAETREVVVTPEAKRLKAAADSAKRTERMFRAFGYEGIRLTRPAKAALLSAVLPGAGQIYNRRWWKLPLVYGALGGTIYGEIFYQSRYRQYADASNLLKREASIPGGMRPQDEMLNFPVRQERSIDAIDNGVVFYRGYRDIFYLYIGIAYGLQIVDALVDAHLKNFDVSEDLSLHWEPTLLAVPGQASMLPTAPGVMFALRVK</sequence>
<gene>
    <name evidence="2" type="ORF">BEN47_08770</name>
</gene>
<accession>A0A1G1TC25</accession>
<dbReference type="AlphaFoldDB" id="A0A1G1TC25"/>
<evidence type="ECO:0000259" key="1">
    <source>
        <dbReference type="Pfam" id="PF18935"/>
    </source>
</evidence>
<keyword evidence="3" id="KW-1185">Reference proteome</keyword>
<reference evidence="2 3" key="1">
    <citation type="submission" date="2016-08" db="EMBL/GenBank/DDBJ databases">
        <title>Hymenobacter coccineus sp. nov., Hymenobacter lapidarius sp. nov. and Hymenobacter glacialis sp. nov., isolated from Antarctic soil.</title>
        <authorList>
            <person name="Sedlacek I."/>
            <person name="Kralova S."/>
            <person name="Kyrova K."/>
            <person name="Maslanova I."/>
            <person name="Stankova E."/>
            <person name="Vrbovska V."/>
            <person name="Nemec M."/>
            <person name="Bartak M."/>
            <person name="Svec P."/>
            <person name="Busse H.-J."/>
            <person name="Pantucek R."/>
        </authorList>
    </citation>
    <scope>NUCLEOTIDE SEQUENCE [LARGE SCALE GENOMIC DNA]</scope>
    <source>
        <strain evidence="2 3">CCM 8643</strain>
    </source>
</reference>
<dbReference type="OrthoDB" id="9813910at2"/>
<comment type="caution">
    <text evidence="2">The sequence shown here is derived from an EMBL/GenBank/DDBJ whole genome shotgun (WGS) entry which is preliminary data.</text>
</comment>
<name>A0A1G1TC25_9BACT</name>
<dbReference type="STRING" id="1908237.BEN47_08770"/>
<protein>
    <recommendedName>
        <fullName evidence="1">DUF5683 domain-containing protein</fullName>
    </recommendedName>
</protein>
<proteinExistence type="predicted"/>
<dbReference type="InterPro" id="IPR043738">
    <property type="entry name" value="DUF5683"/>
</dbReference>
<dbReference type="Pfam" id="PF18935">
    <property type="entry name" value="DUF5683"/>
    <property type="match status" value="1"/>
</dbReference>
<dbReference type="Proteomes" id="UP000176294">
    <property type="component" value="Unassembled WGS sequence"/>
</dbReference>
<dbReference type="EMBL" id="MDZB01000062">
    <property type="protein sequence ID" value="OGX88426.1"/>
    <property type="molecule type" value="Genomic_DNA"/>
</dbReference>
<evidence type="ECO:0000313" key="3">
    <source>
        <dbReference type="Proteomes" id="UP000176294"/>
    </source>
</evidence>
<feature type="domain" description="DUF5683" evidence="1">
    <location>
        <begin position="86"/>
        <end position="245"/>
    </location>
</feature>
<organism evidence="2 3">
    <name type="scientific">Hymenobacter lapidarius</name>
    <dbReference type="NCBI Taxonomy" id="1908237"/>
    <lineage>
        <taxon>Bacteria</taxon>
        <taxon>Pseudomonadati</taxon>
        <taxon>Bacteroidota</taxon>
        <taxon>Cytophagia</taxon>
        <taxon>Cytophagales</taxon>
        <taxon>Hymenobacteraceae</taxon>
        <taxon>Hymenobacter</taxon>
    </lineage>
</organism>
<dbReference type="RefSeq" id="WP_070724807.1">
    <property type="nucleotide sequence ID" value="NZ_MDZB01000062.1"/>
</dbReference>
<evidence type="ECO:0000313" key="2">
    <source>
        <dbReference type="EMBL" id="OGX88426.1"/>
    </source>
</evidence>